<dbReference type="Proteomes" id="UP000264310">
    <property type="component" value="Unassembled WGS sequence"/>
</dbReference>
<keyword evidence="1" id="KW-1133">Transmembrane helix</keyword>
<dbReference type="EMBL" id="QURL01000001">
    <property type="protein sequence ID" value="RFC66318.1"/>
    <property type="molecule type" value="Genomic_DNA"/>
</dbReference>
<keyword evidence="3" id="KW-1185">Reference proteome</keyword>
<keyword evidence="1" id="KW-0472">Membrane</keyword>
<evidence type="ECO:0000313" key="3">
    <source>
        <dbReference type="Proteomes" id="UP000264310"/>
    </source>
</evidence>
<accession>A0A371XAQ1</accession>
<keyword evidence="1" id="KW-0812">Transmembrane</keyword>
<protein>
    <submittedName>
        <fullName evidence="2">Flp family type IVb pilin</fullName>
    </submittedName>
</protein>
<feature type="transmembrane region" description="Helical" evidence="1">
    <location>
        <begin position="12"/>
        <end position="31"/>
    </location>
</feature>
<evidence type="ECO:0000313" key="2">
    <source>
        <dbReference type="EMBL" id="RFC66318.1"/>
    </source>
</evidence>
<reference evidence="2 3" key="1">
    <citation type="submission" date="2018-08" db="EMBL/GenBank/DDBJ databases">
        <title>Fulvimarina sp. 85, whole genome shotgun sequence.</title>
        <authorList>
            <person name="Tuo L."/>
        </authorList>
    </citation>
    <scope>NUCLEOTIDE SEQUENCE [LARGE SCALE GENOMIC DNA]</scope>
    <source>
        <strain evidence="2 3">85</strain>
    </source>
</reference>
<proteinExistence type="predicted"/>
<organism evidence="2 3">
    <name type="scientific">Fulvimarina endophytica</name>
    <dbReference type="NCBI Taxonomy" id="2293836"/>
    <lineage>
        <taxon>Bacteria</taxon>
        <taxon>Pseudomonadati</taxon>
        <taxon>Pseudomonadota</taxon>
        <taxon>Alphaproteobacteria</taxon>
        <taxon>Hyphomicrobiales</taxon>
        <taxon>Aurantimonadaceae</taxon>
        <taxon>Fulvimarina</taxon>
    </lineage>
</organism>
<evidence type="ECO:0000256" key="1">
    <source>
        <dbReference type="SAM" id="Phobius"/>
    </source>
</evidence>
<name>A0A371XAQ1_9HYPH</name>
<dbReference type="AlphaFoldDB" id="A0A371XAQ1"/>
<comment type="caution">
    <text evidence="2">The sequence shown here is derived from an EMBL/GenBank/DDBJ whole genome shotgun (WGS) entry which is preliminary data.</text>
</comment>
<sequence>MSALMADRAGAAAIEYALIGGVMAIALFAALTELNLAAAWQGISNSVKAAIGT</sequence>
<gene>
    <name evidence="2" type="ORF">DYI37_02380</name>
</gene>